<dbReference type="EMBL" id="BAAAZG010000002">
    <property type="protein sequence ID" value="GAA4059572.1"/>
    <property type="molecule type" value="Genomic_DNA"/>
</dbReference>
<dbReference type="Proteomes" id="UP001500683">
    <property type="component" value="Unassembled WGS sequence"/>
</dbReference>
<evidence type="ECO:0008006" key="3">
    <source>
        <dbReference type="Google" id="ProtNLM"/>
    </source>
</evidence>
<comment type="caution">
    <text evidence="1">The sequence shown here is derived from an EMBL/GenBank/DDBJ whole genome shotgun (WGS) entry which is preliminary data.</text>
</comment>
<sequence>MTSTETSRQRLARLMDERRAELRLTWHEVAERAGMTREGLRRTRTGSGSIRSLTKRGIEDALEWAVGSVDMILAGGDPLPSLGPRHDAAARAFVEGQVKLSATGVKAYYRPETIDQLIAVVMEWLPDEPDERYEQVGMLMDALTAEWVRLRRLTGRHVDQRRDVS</sequence>
<evidence type="ECO:0000313" key="1">
    <source>
        <dbReference type="EMBL" id="GAA4059572.1"/>
    </source>
</evidence>
<name>A0ABP7V4W8_9ACTN</name>
<accession>A0ABP7V4W8</accession>
<organism evidence="1 2">
    <name type="scientific">Actinomadura miaoliensis</name>
    <dbReference type="NCBI Taxonomy" id="430685"/>
    <lineage>
        <taxon>Bacteria</taxon>
        <taxon>Bacillati</taxon>
        <taxon>Actinomycetota</taxon>
        <taxon>Actinomycetes</taxon>
        <taxon>Streptosporangiales</taxon>
        <taxon>Thermomonosporaceae</taxon>
        <taxon>Actinomadura</taxon>
    </lineage>
</organism>
<evidence type="ECO:0000313" key="2">
    <source>
        <dbReference type="Proteomes" id="UP001500683"/>
    </source>
</evidence>
<reference evidence="2" key="1">
    <citation type="journal article" date="2019" name="Int. J. Syst. Evol. Microbiol.">
        <title>The Global Catalogue of Microorganisms (GCM) 10K type strain sequencing project: providing services to taxonomists for standard genome sequencing and annotation.</title>
        <authorList>
            <consortium name="The Broad Institute Genomics Platform"/>
            <consortium name="The Broad Institute Genome Sequencing Center for Infectious Disease"/>
            <person name="Wu L."/>
            <person name="Ma J."/>
        </authorList>
    </citation>
    <scope>NUCLEOTIDE SEQUENCE [LARGE SCALE GENOMIC DNA]</scope>
    <source>
        <strain evidence="2">JCM 16702</strain>
    </source>
</reference>
<proteinExistence type="predicted"/>
<dbReference type="InterPro" id="IPR010982">
    <property type="entry name" value="Lambda_DNA-bd_dom_sf"/>
</dbReference>
<protein>
    <recommendedName>
        <fullName evidence="3">XRE family transcriptional regulator</fullName>
    </recommendedName>
</protein>
<dbReference type="SUPFAM" id="SSF47413">
    <property type="entry name" value="lambda repressor-like DNA-binding domains"/>
    <property type="match status" value="1"/>
</dbReference>
<keyword evidence="2" id="KW-1185">Reference proteome</keyword>
<gene>
    <name evidence="1" type="ORF">GCM10022214_10110</name>
</gene>